<dbReference type="Proteomes" id="UP000309673">
    <property type="component" value="Unassembled WGS sequence"/>
</dbReference>
<evidence type="ECO:0000313" key="1">
    <source>
        <dbReference type="EMBL" id="TJY42623.1"/>
    </source>
</evidence>
<keyword evidence="2" id="KW-1185">Reference proteome</keyword>
<protein>
    <submittedName>
        <fullName evidence="1">Uncharacterized protein</fullName>
    </submittedName>
</protein>
<organism evidence="1 2">
    <name type="scientific">Cohnella pontilimi</name>
    <dbReference type="NCBI Taxonomy" id="2564100"/>
    <lineage>
        <taxon>Bacteria</taxon>
        <taxon>Bacillati</taxon>
        <taxon>Bacillota</taxon>
        <taxon>Bacilli</taxon>
        <taxon>Bacillales</taxon>
        <taxon>Paenibacillaceae</taxon>
        <taxon>Cohnella</taxon>
    </lineage>
</organism>
<dbReference type="EMBL" id="SUPK01000003">
    <property type="protein sequence ID" value="TJY42623.1"/>
    <property type="molecule type" value="Genomic_DNA"/>
</dbReference>
<comment type="caution">
    <text evidence="1">The sequence shown here is derived from an EMBL/GenBank/DDBJ whole genome shotgun (WGS) entry which is preliminary data.</text>
</comment>
<dbReference type="AlphaFoldDB" id="A0A4U0FCL8"/>
<proteinExistence type="predicted"/>
<accession>A0A4U0FCL8</accession>
<gene>
    <name evidence="1" type="ORF">E5161_07155</name>
</gene>
<reference evidence="1 2" key="1">
    <citation type="submission" date="2019-04" db="EMBL/GenBank/DDBJ databases">
        <title>Cohnella sp. nov., isolated from soil.</title>
        <authorList>
            <person name="Kim W."/>
        </authorList>
    </citation>
    <scope>NUCLEOTIDE SEQUENCE [LARGE SCALE GENOMIC DNA]</scope>
    <source>
        <strain evidence="1 2">CAU 1483</strain>
    </source>
</reference>
<sequence length="159" mass="17448">MMTQDAIGIRGKVVIEVFDPGNELVSRTVAFNTVVDGGRALIAKLMSGEAKEPSFAIVAGISEKENSPDLTELYEPDGIEPLRVERVKSDSGNVVLSGSFKEADKDRQIREAGLELICLVDGTEFKTLYNRVRLKEATPVRKGQVLSMNWMLSFAQATE</sequence>
<name>A0A4U0FCL8_9BACL</name>
<evidence type="ECO:0000313" key="2">
    <source>
        <dbReference type="Proteomes" id="UP000309673"/>
    </source>
</evidence>